<sequence length="118" mass="13493">MSERARQKNPPILFLILSKEDTSTNAFPLRLGPTLPIGSFRQNEPLVFCHYPLEVVIFGSLRPPSSEVAASDFRAPRYRFVTVIRWFGEKPKVHRRNVTCVIDSAPTSSQVERMSKFE</sequence>
<dbReference type="AlphaFoldDB" id="A0A4S2KSJ5"/>
<proteinExistence type="predicted"/>
<dbReference type="EMBL" id="QBLH01001190">
    <property type="protein sequence ID" value="TGZ52781.1"/>
    <property type="molecule type" value="Genomic_DNA"/>
</dbReference>
<gene>
    <name evidence="1" type="ORF">DBV15_07566</name>
</gene>
<organism evidence="1 2">
    <name type="scientific">Temnothorax longispinosus</name>
    <dbReference type="NCBI Taxonomy" id="300112"/>
    <lineage>
        <taxon>Eukaryota</taxon>
        <taxon>Metazoa</taxon>
        <taxon>Ecdysozoa</taxon>
        <taxon>Arthropoda</taxon>
        <taxon>Hexapoda</taxon>
        <taxon>Insecta</taxon>
        <taxon>Pterygota</taxon>
        <taxon>Neoptera</taxon>
        <taxon>Endopterygota</taxon>
        <taxon>Hymenoptera</taxon>
        <taxon>Apocrita</taxon>
        <taxon>Aculeata</taxon>
        <taxon>Formicoidea</taxon>
        <taxon>Formicidae</taxon>
        <taxon>Myrmicinae</taxon>
        <taxon>Temnothorax</taxon>
    </lineage>
</organism>
<comment type="caution">
    <text evidence="1">The sequence shown here is derived from an EMBL/GenBank/DDBJ whole genome shotgun (WGS) entry which is preliminary data.</text>
</comment>
<evidence type="ECO:0000313" key="1">
    <source>
        <dbReference type="EMBL" id="TGZ52781.1"/>
    </source>
</evidence>
<accession>A0A4S2KSJ5</accession>
<protein>
    <submittedName>
        <fullName evidence="1">Uncharacterized protein</fullName>
    </submittedName>
</protein>
<dbReference type="Proteomes" id="UP000310200">
    <property type="component" value="Unassembled WGS sequence"/>
</dbReference>
<reference evidence="1 2" key="1">
    <citation type="journal article" date="2019" name="Philos. Trans. R. Soc. Lond., B, Biol. Sci.">
        <title>Ant behaviour and brain gene expression of defending hosts depend on the ecological success of the intruding social parasite.</title>
        <authorList>
            <person name="Kaur R."/>
            <person name="Stoldt M."/>
            <person name="Jongepier E."/>
            <person name="Feldmeyer B."/>
            <person name="Menzel F."/>
            <person name="Bornberg-Bauer E."/>
            <person name="Foitzik S."/>
        </authorList>
    </citation>
    <scope>NUCLEOTIDE SEQUENCE [LARGE SCALE GENOMIC DNA]</scope>
    <source>
        <tissue evidence="1">Whole body</tissue>
    </source>
</reference>
<keyword evidence="2" id="KW-1185">Reference proteome</keyword>
<evidence type="ECO:0000313" key="2">
    <source>
        <dbReference type="Proteomes" id="UP000310200"/>
    </source>
</evidence>
<name>A0A4S2KSJ5_9HYME</name>